<feature type="region of interest" description="Disordered" evidence="3">
    <location>
        <begin position="1576"/>
        <end position="1651"/>
    </location>
</feature>
<feature type="coiled-coil region" evidence="2">
    <location>
        <begin position="1916"/>
        <end position="1961"/>
    </location>
</feature>
<feature type="region of interest" description="Disordered" evidence="3">
    <location>
        <begin position="1095"/>
        <end position="1131"/>
    </location>
</feature>
<dbReference type="Proteomes" id="UP000664940">
    <property type="component" value="Unassembled WGS sequence"/>
</dbReference>
<dbReference type="SUPFAM" id="SSF50978">
    <property type="entry name" value="WD40 repeat-like"/>
    <property type="match status" value="1"/>
</dbReference>
<feature type="compositionally biased region" description="Acidic residues" evidence="3">
    <location>
        <begin position="2209"/>
        <end position="2224"/>
    </location>
</feature>
<dbReference type="PROSITE" id="PS50082">
    <property type="entry name" value="WD_REPEATS_2"/>
    <property type="match status" value="2"/>
</dbReference>
<gene>
    <name evidence="4" type="ORF">HJG60_020314</name>
</gene>
<comment type="caution">
    <text evidence="4">The sequence shown here is derived from an EMBL/GenBank/DDBJ whole genome shotgun (WGS) entry which is preliminary data.</text>
</comment>
<feature type="repeat" description="WD" evidence="1">
    <location>
        <begin position="600"/>
        <end position="632"/>
    </location>
</feature>
<evidence type="ECO:0000313" key="5">
    <source>
        <dbReference type="Proteomes" id="UP000664940"/>
    </source>
</evidence>
<feature type="compositionally biased region" description="Basic residues" evidence="3">
    <location>
        <begin position="1122"/>
        <end position="1131"/>
    </location>
</feature>
<dbReference type="InterPro" id="IPR015943">
    <property type="entry name" value="WD40/YVTN_repeat-like_dom_sf"/>
</dbReference>
<dbReference type="InterPro" id="IPR001680">
    <property type="entry name" value="WD40_rpt"/>
</dbReference>
<accession>A0A833YQQ8</accession>
<feature type="region of interest" description="Disordered" evidence="3">
    <location>
        <begin position="1514"/>
        <end position="1544"/>
    </location>
</feature>
<keyword evidence="2" id="KW-0175">Coiled coil</keyword>
<dbReference type="PROSITE" id="PS50294">
    <property type="entry name" value="WD_REPEATS_REGION"/>
    <property type="match status" value="1"/>
</dbReference>
<evidence type="ECO:0000256" key="3">
    <source>
        <dbReference type="SAM" id="MobiDB-lite"/>
    </source>
</evidence>
<feature type="region of interest" description="Disordered" evidence="3">
    <location>
        <begin position="2192"/>
        <end position="2418"/>
    </location>
</feature>
<evidence type="ECO:0000256" key="1">
    <source>
        <dbReference type="PROSITE-ProRule" id="PRU00221"/>
    </source>
</evidence>
<feature type="region of interest" description="Disordered" evidence="3">
    <location>
        <begin position="1143"/>
        <end position="1163"/>
    </location>
</feature>
<dbReference type="Pfam" id="PF00400">
    <property type="entry name" value="WD40"/>
    <property type="match status" value="1"/>
</dbReference>
<feature type="compositionally biased region" description="Basic and acidic residues" evidence="3">
    <location>
        <begin position="1597"/>
        <end position="1638"/>
    </location>
</feature>
<sequence length="2954" mass="342428">MSSPRLIPLWKDFKYLISDLYSSQQTLDEPKSGIVVLSDRSQILFRESRHPQNMPLICYYFSDANFFASLSWVTSTKEIQAVVWMKSKTEDMVEKRTFSMTERVPPIQCMVHTGSFHILVAYCGDLLLRLFGDHFRSFKPLGIVPCRFNINCLCYDPEMKMLLSGILGAVVVWAIEQSGKGLQIAHMVSMPGDELVQDITLNGPDGSLLALCETVVRVLERQGLSQLGEVKRFTSTTSGSSITCCFTCIDQGYLYAGNRTGDIQVWSLSQSYSLHSFKAHSLSVICIRSRPEAHTLLTAGKEGFIKEWNLTSGNLLRQLELGEELYRLQFIDNITFFCQTTHTFSLRRLPCFYSLFHVCGSAPEQLRRVRCGNNWFRILCTTEDGLLRFMSPVTGDLLVFTWPFSILDQAVDWAYNPDKEELFVATGGSDVLVFDTTRCPCPAKYLLCTSPNAQDSVQCLAYGHFHLGRGLEGLMFSGHESGMIRVLSQHSCARIEKFMHFGAILAFSTLPGGLLGGREYSLLCSYGMDDYIRLSEAVLDGAKVHLRPLASILSSCHLKHLILLPKSVGAITETNCLRLWKFHDFLSSEAQEGSKFIETLPLHRCAITSFDVCLTLSLFVTGSIDGSVRIWNFHGRLVAMLDSSLHFGPLCFANDRGDLLVTFNQSLYLISCLKLLPQSQLVYLSFMSMADEVLEIPKPFLPSFFFSFETMFVPKYTYLGQGQQELVGLEKLDNKRAIAFDHTVPHVIEEDEQGSLILLSAPRHGSLKKEETDIRLSKLYPHDMVPPQLQLTTWDGLNPYQILKCYFGYGRKWLFAPDCYIPNSVIRARLWPEGSPIYLQCNLHSPTRKLEWDKSQQFFWQSRVRPIHDVKEYTQEMEKEEEDFIEKRMTKDGTYSVLTDPTNRSWLGRKMTEIAINSLIEAILNIMMYAPPALKYQCCVGALGQIFASYQVSPALRSETAHRLLDDTTNSNPLIRELAWEGLKRLGMITHLFAIPLAQGLMDKDQRVRNKALNLMADTGIHSKTSLLNLIQNQETFWEMQQEMIGQETLDSLLGMRATDLQMLHTQVGQRLNENLTLSRGDKKPAFSLDVSRVSEMTPPSKQSDVIPEESKVDVKPSKGQRWNRARGKRHTQKMFRILKKMKETGTEPSPLDGESDQSRVAPTDVETVIYSEPSTVSVPKISKDAEQQPPEKDVSKDVALTLKMLKKIHGKKGKKTTIRKLIKKKKKEAKVIIEEEPLPHVKEPVVKNVKARGRGAHGTPGHRATPGDVSSWRDDLCRLMTLRISDSQTEVSESLNIELVTMAQEALADKHPSWELFEKICPLLKKESEVLLEDLDWDVAWPEEKPIFIHEEAISEDMVIRDIDEIPEGQGQMQKEAGDIQGLRETQVIPKKGKKKKIIILEPGGLTKEKHILKKEDHKFSKKPSKQKMKAGMKEIQVDKKEKKLSKKEMDGSQEVEETVKLEGKVVEQEGIPVMDEKKLFLQDWKKSWDEWKQICSERRISWDEWKKAWDMDHLEEGEKPQKDKEKISPDEEKLEERKRKLEWDEGEQVGEKMLLRRFREQKFKDEEELTLEVEKLSQGWEKEEEEEEEEGLVTEEQRQIQEEYKQAETERKRAQAERKRAQEERKLAQEEEKLAQEEEQLAQEERKLAQEEGKLARDYGKLAQRDSKTVQAEMNLVQKGVKLAQREERLSQRAEKLAQNRKKVAKKLEKQAREEEKIAKKGEKLAEVKNILVQKMEKLVQQEQDLARQEKELDQKLKELTGEEEGLVWKENLLNQEEEELAKENEGLAQKEKILAWKEEQLAMEEKKLVQEEELLIQAEKKLDQAMEYLPEEEERLAQKREQLMESKNKLAQEREKSILDKVEFANNKRILARREEILAQEKEKLPQEKVELIQRKEDVYQLKDNLVQNGKKLVEIKEKVDIYRKKSLEAEEKLVEKKEELFQKKKKLAQVVENLAEKQHKLVQDKIKLAMEQKAIFQEAKLHSREEDIIKKEKALDMEMKKLAQEKARLAEEKEILSKGETQETSTQRKLSENELELTKRKLSLEEKIVVCEDRILATKERDIVEGKLEFAREGRIYAREERKLAKVVRKLAKGNISKEPSRVSKKALNVFQDLIKKERKLTQEEIQLTKKRRSFLAIERRLSKEQNALDAKEWDISEDQSEMTKDEENLAKKERKLSKEMKRLIKKEKQIAEEESRLARQHEEFIEEDEEEEITEEEEMSFLKQKSRERKTLETVDMPQEELSSQMDEVESEEKFYGEVENLLGEVEQESLSEEEEEGAQEEEEEEGQEEKEEKGQEEEEEEGQEEVEEKGQEEEEEEGQEEVEEERQEEKEEEGQEEEQEEDEWQEVEEEEEEEMEDIRKVEEKKEEEEEEKKKKVQGEEEEKEEEVFEKKDESMNEEEMENLGEKEKKEEVDKEKEIFKKEKLFKLQEKRGKDLGEREIVPSIREKFPEVKGSDINLEVLKIPSKKLVSVALRREETIPVPMSSWKDRTTVLETPRIFAETRFMDKQGELLRKYQPIPLQVLDTGLESQEPDSKTPYLSHILRKTTESQKLQGTPLGDRWQWLLNRYPSLMEQTEVQLPMSQILAEEIHADISLSDIEWIQHVLEQMEAGEQPSRDNFHRLCQLLKDLTSKGTLEWTHVAKLEDITYRHRQVPESESTRISKTSTKPMGRKYLKVIPPIKRKESETHLKPLTFPIPKPSLATKSIPYSKAINWYLLGEPYRSARAEQISSALKEMEMQHFHPATRDIFIGARASVEKQTLALMFQKDFWAFKGKGRFRRLPKVEKKAQPSSKKQEEVPLWETFVALYHVLRMLQERYAKDSAAWMEQFYHLMDLYQLKSPGIQRLLQELLLREEPQSSEIIYKEGLKATELVPGERLFYHLFCGHSHIPRGPLGFQEVVSLSGKNNVHTMLPMGIAHYGILELAWKSLPQADIHLTKELPHIIAPAP</sequence>
<dbReference type="InterPro" id="IPR036322">
    <property type="entry name" value="WD40_repeat_dom_sf"/>
</dbReference>
<feature type="repeat" description="WD" evidence="1">
    <location>
        <begin position="277"/>
        <end position="318"/>
    </location>
</feature>
<dbReference type="SMART" id="SM00320">
    <property type="entry name" value="WD40"/>
    <property type="match status" value="5"/>
</dbReference>
<evidence type="ECO:0000256" key="2">
    <source>
        <dbReference type="SAM" id="Coils"/>
    </source>
</evidence>
<name>A0A833YQQ8_9CHIR</name>
<feature type="compositionally biased region" description="Basic and acidic residues" evidence="3">
    <location>
        <begin position="2409"/>
        <end position="2418"/>
    </location>
</feature>
<keyword evidence="1" id="KW-0853">WD repeat</keyword>
<evidence type="ECO:0000313" key="4">
    <source>
        <dbReference type="EMBL" id="KAF6079944.1"/>
    </source>
</evidence>
<protein>
    <submittedName>
        <fullName evidence="4">WD repeat domain 87</fullName>
    </submittedName>
</protein>
<dbReference type="PANTHER" id="PTHR42968">
    <property type="entry name" value="WD REPEAT-CONTAINING"/>
    <property type="match status" value="1"/>
</dbReference>
<feature type="compositionally biased region" description="Acidic residues" evidence="3">
    <location>
        <begin position="2271"/>
        <end position="2362"/>
    </location>
</feature>
<feature type="compositionally biased region" description="Acidic residues" evidence="3">
    <location>
        <begin position="1584"/>
        <end position="1595"/>
    </location>
</feature>
<dbReference type="Gene3D" id="2.130.10.10">
    <property type="entry name" value="YVTN repeat-like/Quinoprotein amine dehydrogenase"/>
    <property type="match status" value="2"/>
</dbReference>
<proteinExistence type="predicted"/>
<feature type="compositionally biased region" description="Basic and acidic residues" evidence="3">
    <location>
        <begin position="2192"/>
        <end position="2208"/>
    </location>
</feature>
<organism evidence="4 5">
    <name type="scientific">Phyllostomus discolor</name>
    <name type="common">pale spear-nosed bat</name>
    <dbReference type="NCBI Taxonomy" id="89673"/>
    <lineage>
        <taxon>Eukaryota</taxon>
        <taxon>Metazoa</taxon>
        <taxon>Chordata</taxon>
        <taxon>Craniata</taxon>
        <taxon>Vertebrata</taxon>
        <taxon>Euteleostomi</taxon>
        <taxon>Mammalia</taxon>
        <taxon>Eutheria</taxon>
        <taxon>Laurasiatheria</taxon>
        <taxon>Chiroptera</taxon>
        <taxon>Yangochiroptera</taxon>
        <taxon>Phyllostomidae</taxon>
        <taxon>Phyllostominae</taxon>
        <taxon>Phyllostomus</taxon>
    </lineage>
</organism>
<dbReference type="PANTHER" id="PTHR42968:SF9">
    <property type="entry name" value="WD REPEAT-CONTAINING PROTEIN 87"/>
    <property type="match status" value="1"/>
</dbReference>
<dbReference type="EMBL" id="JABVXQ010000014">
    <property type="protein sequence ID" value="KAF6079944.1"/>
    <property type="molecule type" value="Genomic_DNA"/>
</dbReference>
<feature type="coiled-coil region" evidence="2">
    <location>
        <begin position="1689"/>
        <end position="1859"/>
    </location>
</feature>
<feature type="coiled-coil region" evidence="2">
    <location>
        <begin position="1996"/>
        <end position="2023"/>
    </location>
</feature>
<reference evidence="4 5" key="1">
    <citation type="journal article" date="2020" name="Nature">
        <title>Six reference-quality genomes reveal evolution of bat adaptations.</title>
        <authorList>
            <person name="Jebb D."/>
            <person name="Huang Z."/>
            <person name="Pippel M."/>
            <person name="Hughes G.M."/>
            <person name="Lavrichenko K."/>
            <person name="Devanna P."/>
            <person name="Winkler S."/>
            <person name="Jermiin L.S."/>
            <person name="Skirmuntt E.C."/>
            <person name="Katzourakis A."/>
            <person name="Burkitt-Gray L."/>
            <person name="Ray D.A."/>
            <person name="Sullivan K.A.M."/>
            <person name="Roscito J.G."/>
            <person name="Kirilenko B.M."/>
            <person name="Davalos L.M."/>
            <person name="Corthals A.P."/>
            <person name="Power M.L."/>
            <person name="Jones G."/>
            <person name="Ransome R.D."/>
            <person name="Dechmann D.K.N."/>
            <person name="Locatelli A.G."/>
            <person name="Puechmaille S.J."/>
            <person name="Fedrigo O."/>
            <person name="Jarvis E.D."/>
            <person name="Hiller M."/>
            <person name="Vernes S.C."/>
            <person name="Myers E.W."/>
            <person name="Teeling E.C."/>
        </authorList>
    </citation>
    <scope>NUCLEOTIDE SEQUENCE [LARGE SCALE GENOMIC DNA]</scope>
    <source>
        <strain evidence="4">Bat1K_MPI-CBG_1</strain>
    </source>
</reference>